<dbReference type="KEGG" id="mku:I2456_17500"/>
<reference evidence="1" key="1">
    <citation type="submission" date="2020-11" db="EMBL/GenBank/DDBJ databases">
        <title>Intraspecies plasmid and genomic variation of Mycobacterium kubicae revealed by the complete genome sequences of two clinical isolates.</title>
        <authorList>
            <person name="Hendrix J.R."/>
            <person name="Epperson L.E."/>
            <person name="Honda J.R."/>
            <person name="Strong M."/>
        </authorList>
    </citation>
    <scope>NUCLEOTIDE SEQUENCE</scope>
    <source>
        <strain evidence="1">JCM 13573</strain>
    </source>
</reference>
<evidence type="ECO:0000313" key="1">
    <source>
        <dbReference type="EMBL" id="QPI36312.1"/>
    </source>
</evidence>
<dbReference type="AlphaFoldDB" id="A0AAX1J733"/>
<accession>A0AAX1J733</accession>
<dbReference type="EMBL" id="CP065047">
    <property type="protein sequence ID" value="QPI36312.1"/>
    <property type="molecule type" value="Genomic_DNA"/>
</dbReference>
<gene>
    <name evidence="1" type="ORF">I2456_17500</name>
</gene>
<sequence length="52" mass="5416">MRAMDRSGIDTATMKKAAAAGLLDGPAINFAANTLIIVVTPGTPDTSPRFRI</sequence>
<proteinExistence type="predicted"/>
<dbReference type="Proteomes" id="UP000663583">
    <property type="component" value="Chromosome"/>
</dbReference>
<name>A0AAX1J733_9MYCO</name>
<organism evidence="1 2">
    <name type="scientific">Mycobacterium kubicae</name>
    <dbReference type="NCBI Taxonomy" id="120959"/>
    <lineage>
        <taxon>Bacteria</taxon>
        <taxon>Bacillati</taxon>
        <taxon>Actinomycetota</taxon>
        <taxon>Actinomycetes</taxon>
        <taxon>Mycobacteriales</taxon>
        <taxon>Mycobacteriaceae</taxon>
        <taxon>Mycobacterium</taxon>
        <taxon>Mycobacterium simiae complex</taxon>
    </lineage>
</organism>
<protein>
    <submittedName>
        <fullName evidence="1">Uncharacterized protein</fullName>
    </submittedName>
</protein>
<evidence type="ECO:0000313" key="2">
    <source>
        <dbReference type="Proteomes" id="UP000663583"/>
    </source>
</evidence>